<organism evidence="6 7">
    <name type="scientific">Hyphodiscus hymeniophilus</name>
    <dbReference type="NCBI Taxonomy" id="353542"/>
    <lineage>
        <taxon>Eukaryota</taxon>
        <taxon>Fungi</taxon>
        <taxon>Dikarya</taxon>
        <taxon>Ascomycota</taxon>
        <taxon>Pezizomycotina</taxon>
        <taxon>Leotiomycetes</taxon>
        <taxon>Helotiales</taxon>
        <taxon>Hyphodiscaceae</taxon>
        <taxon>Hyphodiscus</taxon>
    </lineage>
</organism>
<gene>
    <name evidence="6" type="ORF">D0Z07_1617</name>
</gene>
<evidence type="ECO:0000256" key="3">
    <source>
        <dbReference type="ARBA" id="ARBA00023125"/>
    </source>
</evidence>
<evidence type="ECO:0000256" key="2">
    <source>
        <dbReference type="ARBA" id="ARBA00023015"/>
    </source>
</evidence>
<evidence type="ECO:0000256" key="1">
    <source>
        <dbReference type="ARBA" id="ARBA00004123"/>
    </source>
</evidence>
<dbReference type="EMBL" id="VNKQ01000004">
    <property type="protein sequence ID" value="KAG0651383.1"/>
    <property type="molecule type" value="Genomic_DNA"/>
</dbReference>
<sequence>MVALQQNRVQQLALSKQLLMEFAATLLIRCEKSLDLLESLILYNVWQYYYTPENPHSQSTAVMQLAISVVYDLGLHKPFRENEGPGMMPESSALAADNTKELKRSSEERRAYLSTFIISSSLSSCMKKMDGLDHNPYLDYTCQFLFEAAEYQSDLILVFMARTQALVASMNRALQYNLVAGSVDIKAPLSMQAKSAKADLQSYLMALPSNIQEHDLVRRTYHNAEVFFYEPCLHRSSFLSNQNSQRLDMLWACTIAAKSILDNFLSLPISLCNSMSIITIAQVGFAISTAFKLSFIEIPGWDLGQVRETLNFPEFSAQVISHFVQAGAQIDNCQAVPVKRSFCTGGSLALRRIKASYEAKVAAEGAKGQQEEQTALPGIDEIPAGGKIDYFDDTYLMSDWPWEGIMDEFMQE</sequence>
<dbReference type="OrthoDB" id="5226580at2759"/>
<dbReference type="InterPro" id="IPR051089">
    <property type="entry name" value="prtT"/>
</dbReference>
<dbReference type="AlphaFoldDB" id="A0A9P6VNP6"/>
<evidence type="ECO:0000256" key="5">
    <source>
        <dbReference type="ARBA" id="ARBA00023242"/>
    </source>
</evidence>
<evidence type="ECO:0000313" key="6">
    <source>
        <dbReference type="EMBL" id="KAG0651383.1"/>
    </source>
</evidence>
<comment type="caution">
    <text evidence="6">The sequence shown here is derived from an EMBL/GenBank/DDBJ whole genome shotgun (WGS) entry which is preliminary data.</text>
</comment>
<keyword evidence="3" id="KW-0238">DNA-binding</keyword>
<keyword evidence="5" id="KW-0539">Nucleus</keyword>
<keyword evidence="7" id="KW-1185">Reference proteome</keyword>
<dbReference type="CDD" id="cd12148">
    <property type="entry name" value="fungal_TF_MHR"/>
    <property type="match status" value="1"/>
</dbReference>
<evidence type="ECO:0000256" key="4">
    <source>
        <dbReference type="ARBA" id="ARBA00023163"/>
    </source>
</evidence>
<accession>A0A9P6VNP6</accession>
<dbReference type="PANTHER" id="PTHR31845:SF10">
    <property type="entry name" value="ZN(II)2CYS6 TRANSCRIPTION FACTOR (EUROFUNG)"/>
    <property type="match status" value="1"/>
</dbReference>
<keyword evidence="4" id="KW-0804">Transcription</keyword>
<keyword evidence="2" id="KW-0805">Transcription regulation</keyword>
<reference evidence="6" key="1">
    <citation type="submission" date="2019-07" db="EMBL/GenBank/DDBJ databases">
        <title>Hyphodiscus hymeniophilus genome sequencing and assembly.</title>
        <authorList>
            <person name="Kramer G."/>
            <person name="Nodwell J."/>
        </authorList>
    </citation>
    <scope>NUCLEOTIDE SEQUENCE</scope>
    <source>
        <strain evidence="6">ATCC 34498</strain>
    </source>
</reference>
<dbReference type="GO" id="GO:0000976">
    <property type="term" value="F:transcription cis-regulatory region binding"/>
    <property type="evidence" value="ECO:0007669"/>
    <property type="project" value="TreeGrafter"/>
</dbReference>
<dbReference type="PANTHER" id="PTHR31845">
    <property type="entry name" value="FINGER DOMAIN PROTEIN, PUTATIVE-RELATED"/>
    <property type="match status" value="1"/>
</dbReference>
<protein>
    <submittedName>
        <fullName evidence="6">Uncharacterized protein</fullName>
    </submittedName>
</protein>
<dbReference type="GO" id="GO:0005634">
    <property type="term" value="C:nucleus"/>
    <property type="evidence" value="ECO:0007669"/>
    <property type="project" value="UniProtKB-SubCell"/>
</dbReference>
<name>A0A9P6VNP6_9HELO</name>
<evidence type="ECO:0000313" key="7">
    <source>
        <dbReference type="Proteomes" id="UP000785200"/>
    </source>
</evidence>
<proteinExistence type="predicted"/>
<dbReference type="Proteomes" id="UP000785200">
    <property type="component" value="Unassembled WGS sequence"/>
</dbReference>
<dbReference type="GO" id="GO:0000981">
    <property type="term" value="F:DNA-binding transcription factor activity, RNA polymerase II-specific"/>
    <property type="evidence" value="ECO:0007669"/>
    <property type="project" value="TreeGrafter"/>
</dbReference>
<comment type="subcellular location">
    <subcellularLocation>
        <location evidence="1">Nucleus</location>
    </subcellularLocation>
</comment>